<evidence type="ECO:0000313" key="2">
    <source>
        <dbReference type="Proteomes" id="UP000308197"/>
    </source>
</evidence>
<protein>
    <recommendedName>
        <fullName evidence="3">N-acetyltransferase domain-containing protein</fullName>
    </recommendedName>
</protein>
<organism evidence="1 2">
    <name type="scientific">Polyporus arcularius HHB13444</name>
    <dbReference type="NCBI Taxonomy" id="1314778"/>
    <lineage>
        <taxon>Eukaryota</taxon>
        <taxon>Fungi</taxon>
        <taxon>Dikarya</taxon>
        <taxon>Basidiomycota</taxon>
        <taxon>Agaricomycotina</taxon>
        <taxon>Agaricomycetes</taxon>
        <taxon>Polyporales</taxon>
        <taxon>Polyporaceae</taxon>
        <taxon>Polyporus</taxon>
    </lineage>
</organism>
<proteinExistence type="predicted"/>
<name>A0A5C3P2V2_9APHY</name>
<evidence type="ECO:0008006" key="3">
    <source>
        <dbReference type="Google" id="ProtNLM"/>
    </source>
</evidence>
<evidence type="ECO:0000313" key="1">
    <source>
        <dbReference type="EMBL" id="TFK83974.1"/>
    </source>
</evidence>
<dbReference type="AlphaFoldDB" id="A0A5C3P2V2"/>
<dbReference type="InParanoid" id="A0A5C3P2V2"/>
<sequence>MTTELELHRIHSPEDQSLPNILALSNFIFSADATTKHGSLIYWQSHLTHPSSFIVYLTPPSSPDKPVAFVFLIPRTNSPPLKNGASDSLHIWLAGVLPDCRKGGCLTRLMQELGGAADTLTVCTYPTRFPNMWQWLVSRGWVQECEFDDGKILLSRSRVG</sequence>
<reference evidence="1 2" key="1">
    <citation type="journal article" date="2019" name="Nat. Ecol. Evol.">
        <title>Megaphylogeny resolves global patterns of mushroom evolution.</title>
        <authorList>
            <person name="Varga T."/>
            <person name="Krizsan K."/>
            <person name="Foldi C."/>
            <person name="Dima B."/>
            <person name="Sanchez-Garcia M."/>
            <person name="Sanchez-Ramirez S."/>
            <person name="Szollosi G.J."/>
            <person name="Szarkandi J.G."/>
            <person name="Papp V."/>
            <person name="Albert L."/>
            <person name="Andreopoulos W."/>
            <person name="Angelini C."/>
            <person name="Antonin V."/>
            <person name="Barry K.W."/>
            <person name="Bougher N.L."/>
            <person name="Buchanan P."/>
            <person name="Buyck B."/>
            <person name="Bense V."/>
            <person name="Catcheside P."/>
            <person name="Chovatia M."/>
            <person name="Cooper J."/>
            <person name="Damon W."/>
            <person name="Desjardin D."/>
            <person name="Finy P."/>
            <person name="Geml J."/>
            <person name="Haridas S."/>
            <person name="Hughes K."/>
            <person name="Justo A."/>
            <person name="Karasinski D."/>
            <person name="Kautmanova I."/>
            <person name="Kiss B."/>
            <person name="Kocsube S."/>
            <person name="Kotiranta H."/>
            <person name="LaButti K.M."/>
            <person name="Lechner B.E."/>
            <person name="Liimatainen K."/>
            <person name="Lipzen A."/>
            <person name="Lukacs Z."/>
            <person name="Mihaltcheva S."/>
            <person name="Morgado L.N."/>
            <person name="Niskanen T."/>
            <person name="Noordeloos M.E."/>
            <person name="Ohm R.A."/>
            <person name="Ortiz-Santana B."/>
            <person name="Ovrebo C."/>
            <person name="Racz N."/>
            <person name="Riley R."/>
            <person name="Savchenko A."/>
            <person name="Shiryaev A."/>
            <person name="Soop K."/>
            <person name="Spirin V."/>
            <person name="Szebenyi C."/>
            <person name="Tomsovsky M."/>
            <person name="Tulloss R.E."/>
            <person name="Uehling J."/>
            <person name="Grigoriev I.V."/>
            <person name="Vagvolgyi C."/>
            <person name="Papp T."/>
            <person name="Martin F.M."/>
            <person name="Miettinen O."/>
            <person name="Hibbett D.S."/>
            <person name="Nagy L.G."/>
        </authorList>
    </citation>
    <scope>NUCLEOTIDE SEQUENCE [LARGE SCALE GENOMIC DNA]</scope>
    <source>
        <strain evidence="1 2">HHB13444</strain>
    </source>
</reference>
<dbReference type="STRING" id="1314778.A0A5C3P2V2"/>
<dbReference type="InterPro" id="IPR016181">
    <property type="entry name" value="Acyl_CoA_acyltransferase"/>
</dbReference>
<gene>
    <name evidence="1" type="ORF">K466DRAFT_239983</name>
</gene>
<dbReference type="Gene3D" id="3.40.630.30">
    <property type="match status" value="1"/>
</dbReference>
<dbReference type="Proteomes" id="UP000308197">
    <property type="component" value="Unassembled WGS sequence"/>
</dbReference>
<accession>A0A5C3P2V2</accession>
<keyword evidence="2" id="KW-1185">Reference proteome</keyword>
<dbReference type="EMBL" id="ML211350">
    <property type="protein sequence ID" value="TFK83974.1"/>
    <property type="molecule type" value="Genomic_DNA"/>
</dbReference>
<dbReference type="SUPFAM" id="SSF55729">
    <property type="entry name" value="Acyl-CoA N-acyltransferases (Nat)"/>
    <property type="match status" value="1"/>
</dbReference>